<organism evidence="3 4">
    <name type="scientific">Pseudoroseicyclus aestuarii</name>
    <dbReference type="NCBI Taxonomy" id="1795041"/>
    <lineage>
        <taxon>Bacteria</taxon>
        <taxon>Pseudomonadati</taxon>
        <taxon>Pseudomonadota</taxon>
        <taxon>Alphaproteobacteria</taxon>
        <taxon>Rhodobacterales</taxon>
        <taxon>Paracoccaceae</taxon>
        <taxon>Pseudoroseicyclus</taxon>
    </lineage>
</organism>
<dbReference type="InterPro" id="IPR014044">
    <property type="entry name" value="CAP_dom"/>
</dbReference>
<evidence type="ECO:0000313" key="3">
    <source>
        <dbReference type="EMBL" id="PYE81261.1"/>
    </source>
</evidence>
<dbReference type="AlphaFoldDB" id="A0A318SMG9"/>
<dbReference type="RefSeq" id="WP_110815486.1">
    <property type="nucleotide sequence ID" value="NZ_QJTE01000007.1"/>
</dbReference>
<feature type="chain" id="PRO_5016353751" evidence="1">
    <location>
        <begin position="33"/>
        <end position="168"/>
    </location>
</feature>
<dbReference type="CDD" id="cd05379">
    <property type="entry name" value="CAP_bacterial"/>
    <property type="match status" value="1"/>
</dbReference>
<accession>A0A318SMG9</accession>
<dbReference type="InterPro" id="IPR035940">
    <property type="entry name" value="CAP_sf"/>
</dbReference>
<evidence type="ECO:0000313" key="4">
    <source>
        <dbReference type="Proteomes" id="UP000248311"/>
    </source>
</evidence>
<gene>
    <name evidence="3" type="ORF">DFP88_10751</name>
</gene>
<sequence length="168" mass="17701">MSRRGTTSRICAAVLAATLSTGGGFAPGAAQAQQCALPQDASTMVNAMAEQLNRYRAGQGLPPVRYSQTLSRAAQAHACDMQQSGSFAHRGSDGGNHRARIERAGYCAGVSAENLAWGYRDSSVVIAGWDGSPGHRQVMRLQRADEFGIGIAQGAQGPFWVLEMAQSC</sequence>
<dbReference type="Gene3D" id="3.40.33.10">
    <property type="entry name" value="CAP"/>
    <property type="match status" value="1"/>
</dbReference>
<name>A0A318SMG9_9RHOB</name>
<evidence type="ECO:0000259" key="2">
    <source>
        <dbReference type="Pfam" id="PF00188"/>
    </source>
</evidence>
<feature type="signal peptide" evidence="1">
    <location>
        <begin position="1"/>
        <end position="32"/>
    </location>
</feature>
<reference evidence="3 4" key="1">
    <citation type="submission" date="2018-06" db="EMBL/GenBank/DDBJ databases">
        <title>Genomic Encyclopedia of Type Strains, Phase III (KMG-III): the genomes of soil and plant-associated and newly described type strains.</title>
        <authorList>
            <person name="Whitman W."/>
        </authorList>
    </citation>
    <scope>NUCLEOTIDE SEQUENCE [LARGE SCALE GENOMIC DNA]</scope>
    <source>
        <strain evidence="3 4">CECT 9025</strain>
    </source>
</reference>
<keyword evidence="4" id="KW-1185">Reference proteome</keyword>
<protein>
    <submittedName>
        <fullName evidence="3">Uncharacterized protein YkwD</fullName>
    </submittedName>
</protein>
<dbReference type="PANTHER" id="PTHR31157:SF1">
    <property type="entry name" value="SCP DOMAIN-CONTAINING PROTEIN"/>
    <property type="match status" value="1"/>
</dbReference>
<feature type="domain" description="SCP" evidence="2">
    <location>
        <begin position="51"/>
        <end position="162"/>
    </location>
</feature>
<proteinExistence type="predicted"/>
<dbReference type="OrthoDB" id="9811255at2"/>
<dbReference type="EMBL" id="QJTE01000007">
    <property type="protein sequence ID" value="PYE81261.1"/>
    <property type="molecule type" value="Genomic_DNA"/>
</dbReference>
<keyword evidence="1" id="KW-0732">Signal</keyword>
<dbReference type="SUPFAM" id="SSF55797">
    <property type="entry name" value="PR-1-like"/>
    <property type="match status" value="1"/>
</dbReference>
<dbReference type="Pfam" id="PF00188">
    <property type="entry name" value="CAP"/>
    <property type="match status" value="1"/>
</dbReference>
<dbReference type="PANTHER" id="PTHR31157">
    <property type="entry name" value="SCP DOMAIN-CONTAINING PROTEIN"/>
    <property type="match status" value="1"/>
</dbReference>
<comment type="caution">
    <text evidence="3">The sequence shown here is derived from an EMBL/GenBank/DDBJ whole genome shotgun (WGS) entry which is preliminary data.</text>
</comment>
<dbReference type="Proteomes" id="UP000248311">
    <property type="component" value="Unassembled WGS sequence"/>
</dbReference>
<evidence type="ECO:0000256" key="1">
    <source>
        <dbReference type="SAM" id="SignalP"/>
    </source>
</evidence>